<sequence length="96" mass="9883">MGNALWKVLAIGSGLVASRAAKAATQSTWKFASGGKTPPTNAAHPDVPWREAAVFAVVSGSIMALARTAANKQAAKFYTKTTGHLPESLQATSKAS</sequence>
<dbReference type="RefSeq" id="WP_052590240.1">
    <property type="nucleotide sequence ID" value="NZ_CP011112.1"/>
</dbReference>
<evidence type="ECO:0008006" key="4">
    <source>
        <dbReference type="Google" id="ProtNLM"/>
    </source>
</evidence>
<organism evidence="2 3">
    <name type="scientific">Luteipulveratus mongoliensis</name>
    <dbReference type="NCBI Taxonomy" id="571913"/>
    <lineage>
        <taxon>Bacteria</taxon>
        <taxon>Bacillati</taxon>
        <taxon>Actinomycetota</taxon>
        <taxon>Actinomycetes</taxon>
        <taxon>Micrococcales</taxon>
        <taxon>Dermacoccaceae</taxon>
        <taxon>Luteipulveratus</taxon>
    </lineage>
</organism>
<dbReference type="Pfam" id="PF14019">
    <property type="entry name" value="DUF4235"/>
    <property type="match status" value="1"/>
</dbReference>
<dbReference type="Proteomes" id="UP000066480">
    <property type="component" value="Chromosome"/>
</dbReference>
<dbReference type="STRING" id="571913.VV02_04930"/>
<dbReference type="AlphaFoldDB" id="A0A0K1JF73"/>
<protein>
    <recommendedName>
        <fullName evidence="4">DUF4235 domain-containing protein</fullName>
    </recommendedName>
</protein>
<evidence type="ECO:0000313" key="3">
    <source>
        <dbReference type="Proteomes" id="UP000066480"/>
    </source>
</evidence>
<dbReference type="KEGG" id="lmoi:VV02_04930"/>
<evidence type="ECO:0000313" key="2">
    <source>
        <dbReference type="EMBL" id="AKU15364.1"/>
    </source>
</evidence>
<accession>A0A0K1JF73</accession>
<keyword evidence="1" id="KW-0732">Signal</keyword>
<dbReference type="EMBL" id="CP011112">
    <property type="protein sequence ID" value="AKU15364.1"/>
    <property type="molecule type" value="Genomic_DNA"/>
</dbReference>
<dbReference type="OrthoDB" id="6293727at2"/>
<name>A0A0K1JF73_9MICO</name>
<evidence type="ECO:0000256" key="1">
    <source>
        <dbReference type="SAM" id="SignalP"/>
    </source>
</evidence>
<reference evidence="2 3" key="1">
    <citation type="submission" date="2015-03" db="EMBL/GenBank/DDBJ databases">
        <title>Luteipulveratus halotolerans sp. nov., a novel actinobacterium (Dermacoccaceae) from Sarawak, Malaysia.</title>
        <authorList>
            <person name="Juboi H."/>
            <person name="Basik A."/>
            <person name="Shamsul S.S."/>
            <person name="Arnold P."/>
            <person name="Schmitt E.K."/>
            <person name="Sanglier J.-J."/>
            <person name="Yeo T."/>
        </authorList>
    </citation>
    <scope>NUCLEOTIDE SEQUENCE [LARGE SCALE GENOMIC DNA]</scope>
    <source>
        <strain evidence="2 3">MN07-A0370</strain>
    </source>
</reference>
<proteinExistence type="predicted"/>
<dbReference type="InterPro" id="IPR025329">
    <property type="entry name" value="DUF4235"/>
</dbReference>
<gene>
    <name evidence="2" type="ORF">VV02_04930</name>
</gene>
<keyword evidence="3" id="KW-1185">Reference proteome</keyword>
<feature type="signal peptide" evidence="1">
    <location>
        <begin position="1"/>
        <end position="23"/>
    </location>
</feature>
<feature type="chain" id="PRO_5005461985" description="DUF4235 domain-containing protein" evidence="1">
    <location>
        <begin position="24"/>
        <end position="96"/>
    </location>
</feature>